<dbReference type="SMART" id="SM00108">
    <property type="entry name" value="B_lectin"/>
    <property type="match status" value="1"/>
</dbReference>
<protein>
    <recommendedName>
        <fullName evidence="1">Bulb-type lectin domain-containing protein</fullName>
    </recommendedName>
</protein>
<dbReference type="SUPFAM" id="SSF55486">
    <property type="entry name" value="Metalloproteases ('zincins'), catalytic domain"/>
    <property type="match status" value="1"/>
</dbReference>
<organism evidence="2 3">
    <name type="scientific">Pyxidicoccus fallax</name>
    <dbReference type="NCBI Taxonomy" id="394095"/>
    <lineage>
        <taxon>Bacteria</taxon>
        <taxon>Pseudomonadati</taxon>
        <taxon>Myxococcota</taxon>
        <taxon>Myxococcia</taxon>
        <taxon>Myxococcales</taxon>
        <taxon>Cystobacterineae</taxon>
        <taxon>Myxococcaceae</taxon>
        <taxon>Pyxidicoccus</taxon>
    </lineage>
</organism>
<name>A0A848LC33_9BACT</name>
<dbReference type="PROSITE" id="PS50927">
    <property type="entry name" value="BULB_LECTIN"/>
    <property type="match status" value="1"/>
</dbReference>
<keyword evidence="3" id="KW-1185">Reference proteome</keyword>
<accession>A0A848LC33</accession>
<dbReference type="InterPro" id="IPR024653">
    <property type="entry name" value="Peptidase_M10/M27/M57"/>
</dbReference>
<sequence>MHLNIRNVAVRASAVSMLCLAACEGEPRQESTQQQTWEEFRAQVYQEPDTGIFIVNGDEPILNEDRLREFYERMSGKAVLANEQENLGTTRQPLTLLDIPGWANRWSIPAARNLTYCISSTSFGGNYARVVSAMTAAANAWKNTGANLQFVHASSLDSSCDNTTNVVFNVRMVANQPYLARAFFPPDPRYAREILIDTSSFGNISPWTLTGVLRHELGHALGFRHEHIRPEAGGACPDESDPYWRAITAYDSASVMHYPQCNGTNIGDLNLTATDAVGVRAIYPVALLAGQSLQTGQSLTSSDGRFTLVMQGDGNLVHYRNGQGALWSTATWNTNGRSAWMQDDGNFVLYSTSTPTVGAHLWHSNTYGNAGAYLAIQNDGNLVVYNSTGVTPLWTSNTGGQ</sequence>
<feature type="domain" description="Bulb-type lectin" evidence="1">
    <location>
        <begin position="284"/>
        <end position="401"/>
    </location>
</feature>
<dbReference type="SMART" id="SM00235">
    <property type="entry name" value="ZnMc"/>
    <property type="match status" value="1"/>
</dbReference>
<reference evidence="2 3" key="1">
    <citation type="submission" date="2020-04" db="EMBL/GenBank/DDBJ databases">
        <title>Draft genome of Pyxidicoccus fallax type strain.</title>
        <authorList>
            <person name="Whitworth D.E."/>
        </authorList>
    </citation>
    <scope>NUCLEOTIDE SEQUENCE [LARGE SCALE GENOMIC DNA]</scope>
    <source>
        <strain evidence="2 3">DSM 14698</strain>
    </source>
</reference>
<dbReference type="Proteomes" id="UP000518300">
    <property type="component" value="Unassembled WGS sequence"/>
</dbReference>
<evidence type="ECO:0000313" key="3">
    <source>
        <dbReference type="Proteomes" id="UP000518300"/>
    </source>
</evidence>
<dbReference type="SUPFAM" id="SSF51110">
    <property type="entry name" value="alpha-D-mannose-specific plant lectins"/>
    <property type="match status" value="1"/>
</dbReference>
<dbReference type="AlphaFoldDB" id="A0A848LC33"/>
<dbReference type="EMBL" id="JABBJJ010000073">
    <property type="protein sequence ID" value="NMO16620.1"/>
    <property type="molecule type" value="Genomic_DNA"/>
</dbReference>
<dbReference type="InterPro" id="IPR036426">
    <property type="entry name" value="Bulb-type_lectin_dom_sf"/>
</dbReference>
<dbReference type="Gene3D" id="2.90.10.10">
    <property type="entry name" value="Bulb-type lectin domain"/>
    <property type="match status" value="2"/>
</dbReference>
<dbReference type="GO" id="GO:0008237">
    <property type="term" value="F:metallopeptidase activity"/>
    <property type="evidence" value="ECO:0007669"/>
    <property type="project" value="InterPro"/>
</dbReference>
<dbReference type="GO" id="GO:0008270">
    <property type="term" value="F:zinc ion binding"/>
    <property type="evidence" value="ECO:0007669"/>
    <property type="project" value="InterPro"/>
</dbReference>
<evidence type="ECO:0000259" key="1">
    <source>
        <dbReference type="PROSITE" id="PS50927"/>
    </source>
</evidence>
<proteinExistence type="predicted"/>
<dbReference type="Gene3D" id="3.40.390.10">
    <property type="entry name" value="Collagenase (Catalytic Domain)"/>
    <property type="match status" value="1"/>
</dbReference>
<dbReference type="InterPro" id="IPR024079">
    <property type="entry name" value="MetalloPept_cat_dom_sf"/>
</dbReference>
<dbReference type="RefSeq" id="WP_169345909.1">
    <property type="nucleotide sequence ID" value="NZ_JABBJJ010000073.1"/>
</dbReference>
<dbReference type="GO" id="GO:0006508">
    <property type="term" value="P:proteolysis"/>
    <property type="evidence" value="ECO:0007669"/>
    <property type="project" value="InterPro"/>
</dbReference>
<dbReference type="InterPro" id="IPR001480">
    <property type="entry name" value="Bulb-type_lectin_dom"/>
</dbReference>
<dbReference type="Pfam" id="PF12388">
    <property type="entry name" value="Peptidase_M57"/>
    <property type="match status" value="1"/>
</dbReference>
<gene>
    <name evidence="2" type="ORF">HG543_17395</name>
</gene>
<evidence type="ECO:0000313" key="2">
    <source>
        <dbReference type="EMBL" id="NMO16620.1"/>
    </source>
</evidence>
<dbReference type="InterPro" id="IPR006026">
    <property type="entry name" value="Peptidase_Metallo"/>
</dbReference>
<comment type="caution">
    <text evidence="2">The sequence shown here is derived from an EMBL/GenBank/DDBJ whole genome shotgun (WGS) entry which is preliminary data.</text>
</comment>